<dbReference type="PANTHER" id="PTHR34144:SF7">
    <property type="entry name" value="EXPORT PROTEIN (CAP59), PUTATIVE (AFU_ORTHOLOGUE AFUA_7G05020)-RELATED"/>
    <property type="match status" value="1"/>
</dbReference>
<sequence>MTSSSTPPTSPTSCTPADATSTPHAQWILILYPYYYDTSALRDDVGMKTASWYWPWFHSPRARASAAALEPVEVKSCWKGLVAFDAAPYYGDTATRLGREKGVWLNPNVRVGYNVPVYEQMKAERFPTAWAALVGSWANRYLRVRNSVQLAFEKRMMDEMLKRWSDETPSGELRRREPGEMCLNNEMQILWKNKWKHI</sequence>
<dbReference type="AlphaFoldDB" id="A0A1G4AWV6"/>
<comment type="caution">
    <text evidence="2">The sequence shown here is derived from an EMBL/GenBank/DDBJ whole genome shotgun (WGS) entry which is preliminary data.</text>
</comment>
<dbReference type="EMBL" id="MJBS01000116">
    <property type="protein sequence ID" value="OHE93611.1"/>
    <property type="molecule type" value="Genomic_DNA"/>
</dbReference>
<name>A0A1G4AWV6_9PEZI</name>
<organism evidence="2 3">
    <name type="scientific">Colletotrichum orchidophilum</name>
    <dbReference type="NCBI Taxonomy" id="1209926"/>
    <lineage>
        <taxon>Eukaryota</taxon>
        <taxon>Fungi</taxon>
        <taxon>Dikarya</taxon>
        <taxon>Ascomycota</taxon>
        <taxon>Pezizomycotina</taxon>
        <taxon>Sordariomycetes</taxon>
        <taxon>Hypocreomycetidae</taxon>
        <taxon>Glomerellales</taxon>
        <taxon>Glomerellaceae</taxon>
        <taxon>Colletotrichum</taxon>
    </lineage>
</organism>
<dbReference type="PANTHER" id="PTHR34144">
    <property type="entry name" value="CHROMOSOME 8, WHOLE GENOME SHOTGUN SEQUENCE"/>
    <property type="match status" value="1"/>
</dbReference>
<dbReference type="STRING" id="1209926.A0A1G4AWV6"/>
<dbReference type="OrthoDB" id="262547at2759"/>
<dbReference type="InterPro" id="IPR021047">
    <property type="entry name" value="Mannosyltransferase_CMT1"/>
</dbReference>
<reference evidence="2 3" key="1">
    <citation type="submission" date="2016-09" db="EMBL/GenBank/DDBJ databases">
        <authorList>
            <person name="Capua I."/>
            <person name="De Benedictis P."/>
            <person name="Joannis T."/>
            <person name="Lombin L.H."/>
            <person name="Cattoli G."/>
        </authorList>
    </citation>
    <scope>NUCLEOTIDE SEQUENCE [LARGE SCALE GENOMIC DNA]</scope>
    <source>
        <strain evidence="2 3">IMI 309357</strain>
    </source>
</reference>
<dbReference type="Proteomes" id="UP000176998">
    <property type="component" value="Unassembled WGS sequence"/>
</dbReference>
<dbReference type="RefSeq" id="XP_022470776.1">
    <property type="nucleotide sequence ID" value="XM_022622736.1"/>
</dbReference>
<evidence type="ECO:0000313" key="3">
    <source>
        <dbReference type="Proteomes" id="UP000176998"/>
    </source>
</evidence>
<feature type="region of interest" description="Disordered" evidence="1">
    <location>
        <begin position="1"/>
        <end position="20"/>
    </location>
</feature>
<accession>A0A1G4AWV6</accession>
<proteinExistence type="predicted"/>
<evidence type="ECO:0000313" key="2">
    <source>
        <dbReference type="EMBL" id="OHE93611.1"/>
    </source>
</evidence>
<dbReference type="GeneID" id="34564246"/>
<dbReference type="Pfam" id="PF11735">
    <property type="entry name" value="CAP59_mtransfer"/>
    <property type="match status" value="1"/>
</dbReference>
<gene>
    <name evidence="2" type="ORF">CORC01_11110</name>
</gene>
<evidence type="ECO:0000256" key="1">
    <source>
        <dbReference type="SAM" id="MobiDB-lite"/>
    </source>
</evidence>
<protein>
    <submittedName>
        <fullName evidence="2">Uncharacterized protein</fullName>
    </submittedName>
</protein>
<keyword evidence="3" id="KW-1185">Reference proteome</keyword>